<feature type="domain" description="HTH tetR-type" evidence="5">
    <location>
        <begin position="28"/>
        <end position="88"/>
    </location>
</feature>
<proteinExistence type="predicted"/>
<dbReference type="InterPro" id="IPR009057">
    <property type="entry name" value="Homeodomain-like_sf"/>
</dbReference>
<dbReference type="Gene3D" id="1.10.357.10">
    <property type="entry name" value="Tetracycline Repressor, domain 2"/>
    <property type="match status" value="1"/>
</dbReference>
<evidence type="ECO:0000259" key="5">
    <source>
        <dbReference type="PROSITE" id="PS50977"/>
    </source>
</evidence>
<name>A0A9W6MCL4_9ACTN</name>
<dbReference type="GO" id="GO:0003677">
    <property type="term" value="F:DNA binding"/>
    <property type="evidence" value="ECO:0007669"/>
    <property type="project" value="UniProtKB-UniRule"/>
</dbReference>
<evidence type="ECO:0000256" key="4">
    <source>
        <dbReference type="PROSITE-ProRule" id="PRU00335"/>
    </source>
</evidence>
<dbReference type="SUPFAM" id="SSF48498">
    <property type="entry name" value="Tetracyclin repressor-like, C-terminal domain"/>
    <property type="match status" value="1"/>
</dbReference>
<protein>
    <submittedName>
        <fullName evidence="6">TetR family transcriptional regulator</fullName>
    </submittedName>
</protein>
<keyword evidence="3" id="KW-0804">Transcription</keyword>
<evidence type="ECO:0000313" key="7">
    <source>
        <dbReference type="Proteomes" id="UP001143474"/>
    </source>
</evidence>
<dbReference type="PANTHER" id="PTHR47506">
    <property type="entry name" value="TRANSCRIPTIONAL REGULATORY PROTEIN"/>
    <property type="match status" value="1"/>
</dbReference>
<keyword evidence="7" id="KW-1185">Reference proteome</keyword>
<keyword evidence="2 4" id="KW-0238">DNA-binding</keyword>
<keyword evidence="1" id="KW-0805">Transcription regulation</keyword>
<evidence type="ECO:0000256" key="2">
    <source>
        <dbReference type="ARBA" id="ARBA00023125"/>
    </source>
</evidence>
<dbReference type="SUPFAM" id="SSF46689">
    <property type="entry name" value="Homeodomain-like"/>
    <property type="match status" value="1"/>
</dbReference>
<feature type="DNA-binding region" description="H-T-H motif" evidence="4">
    <location>
        <begin position="51"/>
        <end position="70"/>
    </location>
</feature>
<dbReference type="Proteomes" id="UP001143474">
    <property type="component" value="Unassembled WGS sequence"/>
</dbReference>
<evidence type="ECO:0000256" key="3">
    <source>
        <dbReference type="ARBA" id="ARBA00023163"/>
    </source>
</evidence>
<comment type="caution">
    <text evidence="6">The sequence shown here is derived from an EMBL/GenBank/DDBJ whole genome shotgun (WGS) entry which is preliminary data.</text>
</comment>
<gene>
    <name evidence="6" type="ORF">GCM10017600_23860</name>
</gene>
<dbReference type="InterPro" id="IPR036271">
    <property type="entry name" value="Tet_transcr_reg_TetR-rel_C_sf"/>
</dbReference>
<dbReference type="InterPro" id="IPR001647">
    <property type="entry name" value="HTH_TetR"/>
</dbReference>
<dbReference type="PROSITE" id="PS50977">
    <property type="entry name" value="HTH_TETR_2"/>
    <property type="match status" value="1"/>
</dbReference>
<accession>A0A9W6MCL4</accession>
<dbReference type="AlphaFoldDB" id="A0A9W6MCL4"/>
<dbReference type="PANTHER" id="PTHR47506:SF1">
    <property type="entry name" value="HTH-TYPE TRANSCRIPTIONAL REGULATOR YJDC"/>
    <property type="match status" value="1"/>
</dbReference>
<dbReference type="PRINTS" id="PR00455">
    <property type="entry name" value="HTHTETR"/>
</dbReference>
<organism evidence="6 7">
    <name type="scientific">Streptosporangium carneum</name>
    <dbReference type="NCBI Taxonomy" id="47481"/>
    <lineage>
        <taxon>Bacteria</taxon>
        <taxon>Bacillati</taxon>
        <taxon>Actinomycetota</taxon>
        <taxon>Actinomycetes</taxon>
        <taxon>Streptosporangiales</taxon>
        <taxon>Streptosporangiaceae</taxon>
        <taxon>Streptosporangium</taxon>
    </lineage>
</organism>
<evidence type="ECO:0000313" key="6">
    <source>
        <dbReference type="EMBL" id="GLK08980.1"/>
    </source>
</evidence>
<dbReference type="EMBL" id="BSEV01000004">
    <property type="protein sequence ID" value="GLK08980.1"/>
    <property type="molecule type" value="Genomic_DNA"/>
</dbReference>
<reference evidence="6" key="2">
    <citation type="submission" date="2023-01" db="EMBL/GenBank/DDBJ databases">
        <authorList>
            <person name="Sun Q."/>
            <person name="Evtushenko L."/>
        </authorList>
    </citation>
    <scope>NUCLEOTIDE SEQUENCE</scope>
    <source>
        <strain evidence="6">VKM Ac-2007</strain>
    </source>
</reference>
<dbReference type="Pfam" id="PF00440">
    <property type="entry name" value="TetR_N"/>
    <property type="match status" value="1"/>
</dbReference>
<sequence length="204" mass="22171">MVLIGSVLRTVPIGPIFVNGGYNDRVPTRARERLLDTAEELFYAQGVRAVGVEQILTASKVGRASFYRHFASKDDLVVAVLERRDLRWREWLAERVAALGGGPLAVFDALAERFVRADFRGCAFINTMVEAADPGSPAHRVAADHKSRVAGYVESLLTAAGRDDATALAWQLVMLMDGAIVTALRERSAVPAQRARVIAAALLN</sequence>
<reference evidence="6" key="1">
    <citation type="journal article" date="2014" name="Int. J. Syst. Evol. Microbiol.">
        <title>Complete genome sequence of Corynebacterium casei LMG S-19264T (=DSM 44701T), isolated from a smear-ripened cheese.</title>
        <authorList>
            <consortium name="US DOE Joint Genome Institute (JGI-PGF)"/>
            <person name="Walter F."/>
            <person name="Albersmeier A."/>
            <person name="Kalinowski J."/>
            <person name="Ruckert C."/>
        </authorList>
    </citation>
    <scope>NUCLEOTIDE SEQUENCE</scope>
    <source>
        <strain evidence="6">VKM Ac-2007</strain>
    </source>
</reference>
<evidence type="ECO:0000256" key="1">
    <source>
        <dbReference type="ARBA" id="ARBA00023015"/>
    </source>
</evidence>